<evidence type="ECO:0000256" key="3">
    <source>
        <dbReference type="ARBA" id="ARBA00068021"/>
    </source>
</evidence>
<protein>
    <recommendedName>
        <fullName evidence="3">Probable 26S proteasome regulatory subunit p27</fullName>
    </recommendedName>
</protein>
<proteinExistence type="inferred from homology"/>
<keyword evidence="2" id="KW-0143">Chaperone</keyword>
<evidence type="ECO:0000256" key="1">
    <source>
        <dbReference type="ARBA" id="ARBA00005256"/>
    </source>
</evidence>
<evidence type="ECO:0000256" key="4">
    <source>
        <dbReference type="SAM" id="MobiDB-lite"/>
    </source>
</evidence>
<dbReference type="AlphaFoldDB" id="A0A6A7C3C1"/>
<dbReference type="InterPro" id="IPR035269">
    <property type="entry name" value="PSMD9"/>
</dbReference>
<dbReference type="InterPro" id="IPR001478">
    <property type="entry name" value="PDZ"/>
</dbReference>
<dbReference type="InterPro" id="IPR040815">
    <property type="entry name" value="Nas2_N"/>
</dbReference>
<evidence type="ECO:0000259" key="5">
    <source>
        <dbReference type="SMART" id="SM00228"/>
    </source>
</evidence>
<accession>A0A6A7C3C1</accession>
<dbReference type="Proteomes" id="UP000799421">
    <property type="component" value="Unassembled WGS sequence"/>
</dbReference>
<evidence type="ECO:0000313" key="6">
    <source>
        <dbReference type="EMBL" id="KAF2862011.1"/>
    </source>
</evidence>
<dbReference type="GO" id="GO:0005737">
    <property type="term" value="C:cytoplasm"/>
    <property type="evidence" value="ECO:0007669"/>
    <property type="project" value="TreeGrafter"/>
</dbReference>
<dbReference type="FunFam" id="2.30.42.10:FF:000107">
    <property type="entry name" value="26S proteasome non-ATPase regulatory subunit 9"/>
    <property type="match status" value="1"/>
</dbReference>
<dbReference type="SMART" id="SM00228">
    <property type="entry name" value="PDZ"/>
    <property type="match status" value="1"/>
</dbReference>
<dbReference type="GO" id="GO:0070682">
    <property type="term" value="P:proteasome regulatory particle assembly"/>
    <property type="evidence" value="ECO:0007669"/>
    <property type="project" value="InterPro"/>
</dbReference>
<evidence type="ECO:0000313" key="7">
    <source>
        <dbReference type="Proteomes" id="UP000799421"/>
    </source>
</evidence>
<dbReference type="Gene3D" id="6.10.140.1710">
    <property type="match status" value="1"/>
</dbReference>
<comment type="similarity">
    <text evidence="1">Belongs to the proteasome subunit p27 family.</text>
</comment>
<dbReference type="Gene3D" id="2.30.42.10">
    <property type="match status" value="1"/>
</dbReference>
<name>A0A6A7C3C1_9PEZI</name>
<keyword evidence="7" id="KW-1185">Reference proteome</keyword>
<dbReference type="InterPro" id="IPR041489">
    <property type="entry name" value="PDZ_6"/>
</dbReference>
<dbReference type="PANTHER" id="PTHR12651:SF1">
    <property type="entry name" value="26S PROTEASOME NON-ATPASE REGULATORY SUBUNIT 9"/>
    <property type="match status" value="1"/>
</dbReference>
<dbReference type="OrthoDB" id="72325at2759"/>
<feature type="region of interest" description="Disordered" evidence="4">
    <location>
        <begin position="56"/>
        <end position="85"/>
    </location>
</feature>
<feature type="compositionally biased region" description="Polar residues" evidence="4">
    <location>
        <begin position="56"/>
        <end position="66"/>
    </location>
</feature>
<gene>
    <name evidence="6" type="ORF">K470DRAFT_256266</name>
</gene>
<feature type="domain" description="PDZ" evidence="5">
    <location>
        <begin position="80"/>
        <end position="152"/>
    </location>
</feature>
<sequence>MTTPLVDSEGYPRADIDVAKIRIARARIIRLQNDYKKVMDKLKVAVEDAFASAETASETDTESIVPSSAAAAHGSVPSETTNGHSDADIPFAVVDEVSEGGPAAAAGLKVGDKVTAFGSVDWTKADKFKLIQAEVMKNPPNVAIVVKIMRMDKKEDVMITPKSDWGGRGSLGCHLKPL</sequence>
<evidence type="ECO:0000256" key="2">
    <source>
        <dbReference type="ARBA" id="ARBA00023186"/>
    </source>
</evidence>
<dbReference type="EMBL" id="MU005968">
    <property type="protein sequence ID" value="KAF2862011.1"/>
    <property type="molecule type" value="Genomic_DNA"/>
</dbReference>
<dbReference type="PANTHER" id="PTHR12651">
    <property type="entry name" value="26S PROTEASOME NON-ATPASE REGULATORY SUBUNIT 9"/>
    <property type="match status" value="1"/>
</dbReference>
<dbReference type="GO" id="GO:0005634">
    <property type="term" value="C:nucleus"/>
    <property type="evidence" value="ECO:0007669"/>
    <property type="project" value="TreeGrafter"/>
</dbReference>
<dbReference type="SUPFAM" id="SSF50156">
    <property type="entry name" value="PDZ domain-like"/>
    <property type="match status" value="1"/>
</dbReference>
<dbReference type="InterPro" id="IPR036034">
    <property type="entry name" value="PDZ_sf"/>
</dbReference>
<organism evidence="6 7">
    <name type="scientific">Piedraia hortae CBS 480.64</name>
    <dbReference type="NCBI Taxonomy" id="1314780"/>
    <lineage>
        <taxon>Eukaryota</taxon>
        <taxon>Fungi</taxon>
        <taxon>Dikarya</taxon>
        <taxon>Ascomycota</taxon>
        <taxon>Pezizomycotina</taxon>
        <taxon>Dothideomycetes</taxon>
        <taxon>Dothideomycetidae</taxon>
        <taxon>Capnodiales</taxon>
        <taxon>Piedraiaceae</taxon>
        <taxon>Piedraia</taxon>
    </lineage>
</organism>
<reference evidence="6" key="1">
    <citation type="journal article" date="2020" name="Stud. Mycol.">
        <title>101 Dothideomycetes genomes: a test case for predicting lifestyles and emergence of pathogens.</title>
        <authorList>
            <person name="Haridas S."/>
            <person name="Albert R."/>
            <person name="Binder M."/>
            <person name="Bloem J."/>
            <person name="Labutti K."/>
            <person name="Salamov A."/>
            <person name="Andreopoulos B."/>
            <person name="Baker S."/>
            <person name="Barry K."/>
            <person name="Bills G."/>
            <person name="Bluhm B."/>
            <person name="Cannon C."/>
            <person name="Castanera R."/>
            <person name="Culley D."/>
            <person name="Daum C."/>
            <person name="Ezra D."/>
            <person name="Gonzalez J."/>
            <person name="Henrissat B."/>
            <person name="Kuo A."/>
            <person name="Liang C."/>
            <person name="Lipzen A."/>
            <person name="Lutzoni F."/>
            <person name="Magnuson J."/>
            <person name="Mondo S."/>
            <person name="Nolan M."/>
            <person name="Ohm R."/>
            <person name="Pangilinan J."/>
            <person name="Park H.-J."/>
            <person name="Ramirez L."/>
            <person name="Alfaro M."/>
            <person name="Sun H."/>
            <person name="Tritt A."/>
            <person name="Yoshinaga Y."/>
            <person name="Zwiers L.-H."/>
            <person name="Turgeon B."/>
            <person name="Goodwin S."/>
            <person name="Spatafora J."/>
            <person name="Crous P."/>
            <person name="Grigoriev I."/>
        </authorList>
    </citation>
    <scope>NUCLEOTIDE SEQUENCE</scope>
    <source>
        <strain evidence="6">CBS 480.64</strain>
    </source>
</reference>
<dbReference type="Pfam" id="PF17820">
    <property type="entry name" value="PDZ_6"/>
    <property type="match status" value="1"/>
</dbReference>
<dbReference type="Pfam" id="PF18265">
    <property type="entry name" value="Nas2_N"/>
    <property type="match status" value="1"/>
</dbReference>